<protein>
    <submittedName>
        <fullName evidence="4">Carbon-nitrogen hydrolase</fullName>
    </submittedName>
</protein>
<dbReference type="AlphaFoldDB" id="A0A4R8UWV9"/>
<accession>A0A4R8UWV9</accession>
<keyword evidence="2 4" id="KW-0378">Hydrolase</keyword>
<comment type="similarity">
    <text evidence="1">Belongs to the carbon-nitrogen hydrolase superfamily. NIT1/NIT2 family.</text>
</comment>
<keyword evidence="5" id="KW-1185">Reference proteome</keyword>
<dbReference type="Gene3D" id="3.60.110.10">
    <property type="entry name" value="Carbon-nitrogen hydrolase"/>
    <property type="match status" value="1"/>
</dbReference>
<evidence type="ECO:0000256" key="2">
    <source>
        <dbReference type="ARBA" id="ARBA00022801"/>
    </source>
</evidence>
<dbReference type="GO" id="GO:0033388">
    <property type="term" value="P:putrescine biosynthetic process from arginine"/>
    <property type="evidence" value="ECO:0007669"/>
    <property type="project" value="TreeGrafter"/>
</dbReference>
<dbReference type="InterPro" id="IPR003010">
    <property type="entry name" value="C-N_Hydrolase"/>
</dbReference>
<comment type="caution">
    <text evidence="4">The sequence shown here is derived from an EMBL/GenBank/DDBJ whole genome shotgun (WGS) entry which is preliminary data.</text>
</comment>
<gene>
    <name evidence="4" type="ORF">E3O06_11350</name>
</gene>
<dbReference type="PANTHER" id="PTHR43674">
    <property type="entry name" value="NITRILASE C965.09-RELATED"/>
    <property type="match status" value="1"/>
</dbReference>
<evidence type="ECO:0000256" key="1">
    <source>
        <dbReference type="ARBA" id="ARBA00010613"/>
    </source>
</evidence>
<sequence length="284" mass="29998">MTGLQADAAAPADTVVVAAPTVRPRIGWLDDNLREAGWSIRSAVAAGARLIVLPELATSGYVFATPEEARASSIRADDARLRALSRELPDHAVAVVGFAEVAGDQLFSSAAVLSSTGVIATYRKTHLWGDEPRFFTPGDAAPPVVSTPIGRIGVAICYDLEFPEVPRSLALAGADIIVAPVNWPVVSRPSGERTPEIVLAMAAARASSVPIVISDRGDLERGVVFTGGSCVISHEGWMLAGEPRSDHLVMASINLAAGRSKAAGNHNNVFTDRRPDLYPRLLHQ</sequence>
<proteinExistence type="inferred from homology"/>
<feature type="domain" description="CN hydrolase" evidence="3">
    <location>
        <begin position="15"/>
        <end position="255"/>
    </location>
</feature>
<organism evidence="4 5">
    <name type="scientific">Cryobacterium glaciale</name>
    <dbReference type="NCBI Taxonomy" id="1259145"/>
    <lineage>
        <taxon>Bacteria</taxon>
        <taxon>Bacillati</taxon>
        <taxon>Actinomycetota</taxon>
        <taxon>Actinomycetes</taxon>
        <taxon>Micrococcales</taxon>
        <taxon>Microbacteriaceae</taxon>
        <taxon>Cryobacterium</taxon>
    </lineage>
</organism>
<dbReference type="Proteomes" id="UP000298173">
    <property type="component" value="Unassembled WGS sequence"/>
</dbReference>
<evidence type="ECO:0000313" key="5">
    <source>
        <dbReference type="Proteomes" id="UP000298173"/>
    </source>
</evidence>
<dbReference type="GO" id="GO:0050126">
    <property type="term" value="F:N-carbamoylputrescine amidase activity"/>
    <property type="evidence" value="ECO:0007669"/>
    <property type="project" value="TreeGrafter"/>
</dbReference>
<dbReference type="InterPro" id="IPR001110">
    <property type="entry name" value="UPF0012_CS"/>
</dbReference>
<dbReference type="RefSeq" id="WP_134503503.1">
    <property type="nucleotide sequence ID" value="NZ_SOEY01000023.1"/>
</dbReference>
<name>A0A4R8UWV9_9MICO</name>
<reference evidence="4 5" key="1">
    <citation type="submission" date="2019-03" db="EMBL/GenBank/DDBJ databases">
        <title>Genomics of glacier-inhabiting Cryobacterium strains.</title>
        <authorList>
            <person name="Liu Q."/>
            <person name="Xin Y.-H."/>
        </authorList>
    </citation>
    <scope>NUCLEOTIDE SEQUENCE [LARGE SCALE GENOMIC DNA]</scope>
    <source>
        <strain evidence="4 5">HLT2-23</strain>
    </source>
</reference>
<dbReference type="Pfam" id="PF00795">
    <property type="entry name" value="CN_hydrolase"/>
    <property type="match status" value="1"/>
</dbReference>
<evidence type="ECO:0000313" key="4">
    <source>
        <dbReference type="EMBL" id="TFB71852.1"/>
    </source>
</evidence>
<dbReference type="SUPFAM" id="SSF56317">
    <property type="entry name" value="Carbon-nitrogen hydrolase"/>
    <property type="match status" value="1"/>
</dbReference>
<dbReference type="PANTHER" id="PTHR43674:SF2">
    <property type="entry name" value="BETA-UREIDOPROPIONASE"/>
    <property type="match status" value="1"/>
</dbReference>
<dbReference type="OrthoDB" id="9811121at2"/>
<evidence type="ECO:0000259" key="3">
    <source>
        <dbReference type="PROSITE" id="PS50263"/>
    </source>
</evidence>
<dbReference type="InterPro" id="IPR036526">
    <property type="entry name" value="C-N_Hydrolase_sf"/>
</dbReference>
<dbReference type="EMBL" id="SOEY01000023">
    <property type="protein sequence ID" value="TFB71852.1"/>
    <property type="molecule type" value="Genomic_DNA"/>
</dbReference>
<dbReference type="PROSITE" id="PS50263">
    <property type="entry name" value="CN_HYDROLASE"/>
    <property type="match status" value="1"/>
</dbReference>
<dbReference type="InterPro" id="IPR050345">
    <property type="entry name" value="Aliph_Amidase/BUP"/>
</dbReference>
<dbReference type="PROSITE" id="PS01227">
    <property type="entry name" value="UPF0012"/>
    <property type="match status" value="1"/>
</dbReference>